<feature type="transmembrane region" description="Helical" evidence="2">
    <location>
        <begin position="65"/>
        <end position="82"/>
    </location>
</feature>
<accession>A0A6G1K386</accession>
<feature type="region of interest" description="Disordered" evidence="1">
    <location>
        <begin position="387"/>
        <end position="407"/>
    </location>
</feature>
<feature type="transmembrane region" description="Helical" evidence="2">
    <location>
        <begin position="120"/>
        <end position="138"/>
    </location>
</feature>
<protein>
    <submittedName>
        <fullName evidence="3">Uncharacterized protein</fullName>
    </submittedName>
</protein>
<keyword evidence="2" id="KW-0472">Membrane</keyword>
<keyword evidence="4" id="KW-1185">Reference proteome</keyword>
<evidence type="ECO:0000313" key="4">
    <source>
        <dbReference type="Proteomes" id="UP000799428"/>
    </source>
</evidence>
<feature type="transmembrane region" description="Helical" evidence="2">
    <location>
        <begin position="35"/>
        <end position="53"/>
    </location>
</feature>
<dbReference type="Proteomes" id="UP000799428">
    <property type="component" value="Unassembled WGS sequence"/>
</dbReference>
<feature type="transmembrane region" description="Helical" evidence="2">
    <location>
        <begin position="169"/>
        <end position="187"/>
    </location>
</feature>
<dbReference type="EMBL" id="MU005774">
    <property type="protein sequence ID" value="KAF2706985.1"/>
    <property type="molecule type" value="Genomic_DNA"/>
</dbReference>
<organism evidence="3 4">
    <name type="scientific">Pleomassaria siparia CBS 279.74</name>
    <dbReference type="NCBI Taxonomy" id="1314801"/>
    <lineage>
        <taxon>Eukaryota</taxon>
        <taxon>Fungi</taxon>
        <taxon>Dikarya</taxon>
        <taxon>Ascomycota</taxon>
        <taxon>Pezizomycotina</taxon>
        <taxon>Dothideomycetes</taxon>
        <taxon>Pleosporomycetidae</taxon>
        <taxon>Pleosporales</taxon>
        <taxon>Pleomassariaceae</taxon>
        <taxon>Pleomassaria</taxon>
    </lineage>
</organism>
<feature type="transmembrane region" description="Helical" evidence="2">
    <location>
        <begin position="199"/>
        <end position="222"/>
    </location>
</feature>
<dbReference type="AlphaFoldDB" id="A0A6G1K386"/>
<proteinExistence type="predicted"/>
<dbReference type="OrthoDB" id="5420247at2759"/>
<keyword evidence="2" id="KW-1133">Transmembrane helix</keyword>
<evidence type="ECO:0000256" key="1">
    <source>
        <dbReference type="SAM" id="MobiDB-lite"/>
    </source>
</evidence>
<dbReference type="PANTHER" id="PTHR42029:SF3">
    <property type="entry name" value="AN04G07800"/>
    <property type="match status" value="1"/>
</dbReference>
<feature type="transmembrane region" description="Helical" evidence="2">
    <location>
        <begin position="88"/>
        <end position="108"/>
    </location>
</feature>
<evidence type="ECO:0000313" key="3">
    <source>
        <dbReference type="EMBL" id="KAF2706985.1"/>
    </source>
</evidence>
<name>A0A6G1K386_9PLEO</name>
<keyword evidence="2" id="KW-0812">Transmembrane</keyword>
<sequence length="407" mass="46258">MAPINDFHGLYVVRRQETQPPSKSAFTVEGGHLEAWAQGYNVGSLIILILIVACNYRSGIWLHKLILFELILALWHGTFIFIKDPTYGWYLSTTALLLFTSYQVHNVISWLKIRPFLPRWGSYFFIGSLIAVQPFWIAESWSNYEYFNNLGSTANLRMRPWEALVRDPWWIFTTWKLIDIISKSYLLKILDLVKINPRFGVMLACMFISIAFLLTDVVMTALRKSELAGINPYWRFALVFKCASDTIFLDDFKSVLDDIVAVKMASAGGNVHRGSQAGGRKRRHSSVLSALNSSERWETEGEHIECETINGPTTNISASSLALDQSVKRPKYMRVFSKKQHCIPVPKIHVQKEMTITSEVRKNRRSSYGSDEGILAKPAPVLHVANGREQSGERDSLSVPAVEIKHM</sequence>
<gene>
    <name evidence="3" type="ORF">K504DRAFT_47949</name>
</gene>
<evidence type="ECO:0000256" key="2">
    <source>
        <dbReference type="SAM" id="Phobius"/>
    </source>
</evidence>
<reference evidence="3" key="1">
    <citation type="journal article" date="2020" name="Stud. Mycol.">
        <title>101 Dothideomycetes genomes: a test case for predicting lifestyles and emergence of pathogens.</title>
        <authorList>
            <person name="Haridas S."/>
            <person name="Albert R."/>
            <person name="Binder M."/>
            <person name="Bloem J."/>
            <person name="Labutti K."/>
            <person name="Salamov A."/>
            <person name="Andreopoulos B."/>
            <person name="Baker S."/>
            <person name="Barry K."/>
            <person name="Bills G."/>
            <person name="Bluhm B."/>
            <person name="Cannon C."/>
            <person name="Castanera R."/>
            <person name="Culley D."/>
            <person name="Daum C."/>
            <person name="Ezra D."/>
            <person name="Gonzalez J."/>
            <person name="Henrissat B."/>
            <person name="Kuo A."/>
            <person name="Liang C."/>
            <person name="Lipzen A."/>
            <person name="Lutzoni F."/>
            <person name="Magnuson J."/>
            <person name="Mondo S."/>
            <person name="Nolan M."/>
            <person name="Ohm R."/>
            <person name="Pangilinan J."/>
            <person name="Park H.-J."/>
            <person name="Ramirez L."/>
            <person name="Alfaro M."/>
            <person name="Sun H."/>
            <person name="Tritt A."/>
            <person name="Yoshinaga Y."/>
            <person name="Zwiers L.-H."/>
            <person name="Turgeon B."/>
            <person name="Goodwin S."/>
            <person name="Spatafora J."/>
            <person name="Crous P."/>
            <person name="Grigoriev I."/>
        </authorList>
    </citation>
    <scope>NUCLEOTIDE SEQUENCE</scope>
    <source>
        <strain evidence="3">CBS 279.74</strain>
    </source>
</reference>
<dbReference type="PANTHER" id="PTHR42029">
    <property type="entry name" value="AN04G07800"/>
    <property type="match status" value="1"/>
</dbReference>